<evidence type="ECO:0000313" key="1">
    <source>
        <dbReference type="EMBL" id="QJI04334.1"/>
    </source>
</evidence>
<sequence>MNTEDMYETPETNREGLTFTEWLAAALVGSADPSWREPSHETYLAAWREGEDPTEWAAARQRGGR</sequence>
<dbReference type="AlphaFoldDB" id="A0A6M3Y5T3"/>
<dbReference type="EMBL" id="MT145170">
    <property type="protein sequence ID" value="QJI04334.1"/>
    <property type="molecule type" value="Genomic_DNA"/>
</dbReference>
<protein>
    <submittedName>
        <fullName evidence="1">Uncharacterized protein</fullName>
    </submittedName>
</protein>
<accession>A0A6M3Y5T3</accession>
<proteinExistence type="predicted"/>
<reference evidence="1" key="1">
    <citation type="submission" date="2020-03" db="EMBL/GenBank/DDBJ databases">
        <title>The deep terrestrial virosphere.</title>
        <authorList>
            <person name="Holmfeldt K."/>
            <person name="Nilsson E."/>
            <person name="Simone D."/>
            <person name="Lopez-Fernandez M."/>
            <person name="Wu X."/>
            <person name="de Brujin I."/>
            <person name="Lundin D."/>
            <person name="Andersson A."/>
            <person name="Bertilsson S."/>
            <person name="Dopson M."/>
        </authorList>
    </citation>
    <scope>NUCLEOTIDE SEQUENCE</scope>
    <source>
        <strain evidence="1">TM448B07460</strain>
    </source>
</reference>
<name>A0A6M3Y5T3_9ZZZZ</name>
<organism evidence="1">
    <name type="scientific">viral metagenome</name>
    <dbReference type="NCBI Taxonomy" id="1070528"/>
    <lineage>
        <taxon>unclassified sequences</taxon>
        <taxon>metagenomes</taxon>
        <taxon>organismal metagenomes</taxon>
    </lineage>
</organism>
<gene>
    <name evidence="1" type="ORF">TM448B07460_0006</name>
</gene>